<evidence type="ECO:0000313" key="3">
    <source>
        <dbReference type="Proteomes" id="UP000245412"/>
    </source>
</evidence>
<name>A0AB73TA33_9FIRM</name>
<dbReference type="Proteomes" id="UP000245412">
    <property type="component" value="Unassembled WGS sequence"/>
</dbReference>
<dbReference type="AlphaFoldDB" id="A0AB73TA33"/>
<sequence length="117" mass="13030">MQGIMINVGGQSFQAILYDNETAKTLKERLPLTLLMEELNGNEKFYYLEDGLPTDSEHVGNIQTGDIMLFGSDCLVLFFDDFNTSYSYTRIGHIEDSQGFADALADGTVEVTFRAGE</sequence>
<dbReference type="SUPFAM" id="SSF50891">
    <property type="entry name" value="Cyclophilin-like"/>
    <property type="match status" value="1"/>
</dbReference>
<evidence type="ECO:0000259" key="1">
    <source>
        <dbReference type="Pfam" id="PF18050"/>
    </source>
</evidence>
<comment type="caution">
    <text evidence="2">The sequence shown here is derived from an EMBL/GenBank/DDBJ whole genome shotgun (WGS) entry which is preliminary data.</text>
</comment>
<accession>A0AB73TA33</accession>
<protein>
    <recommendedName>
        <fullName evidence="1">Cyclophilin-like domain-containing protein</fullName>
    </recommendedName>
</protein>
<dbReference type="InterPro" id="IPR029000">
    <property type="entry name" value="Cyclophilin-like_dom_sf"/>
</dbReference>
<feature type="domain" description="Cyclophilin-like" evidence="1">
    <location>
        <begin position="6"/>
        <end position="114"/>
    </location>
</feature>
<dbReference type="Gene3D" id="2.40.100.20">
    <property type="match status" value="1"/>
</dbReference>
<dbReference type="Pfam" id="PF18050">
    <property type="entry name" value="Cyclophil_like2"/>
    <property type="match status" value="1"/>
</dbReference>
<organism evidence="2 3">
    <name type="scientific">Murimonas intestini</name>
    <dbReference type="NCBI Taxonomy" id="1337051"/>
    <lineage>
        <taxon>Bacteria</taxon>
        <taxon>Bacillati</taxon>
        <taxon>Bacillota</taxon>
        <taxon>Clostridia</taxon>
        <taxon>Lachnospirales</taxon>
        <taxon>Lachnospiraceae</taxon>
        <taxon>Murimonas</taxon>
    </lineage>
</organism>
<dbReference type="InterPro" id="IPR041183">
    <property type="entry name" value="Cyclophilin-like"/>
</dbReference>
<evidence type="ECO:0000313" key="2">
    <source>
        <dbReference type="EMBL" id="PWJ79123.1"/>
    </source>
</evidence>
<gene>
    <name evidence="2" type="ORF">C7383_101500</name>
</gene>
<keyword evidence="3" id="KW-1185">Reference proteome</keyword>
<dbReference type="EMBL" id="QGGY01000001">
    <property type="protein sequence ID" value="PWJ79123.1"/>
    <property type="molecule type" value="Genomic_DNA"/>
</dbReference>
<proteinExistence type="predicted"/>
<reference evidence="2 3" key="1">
    <citation type="submission" date="2018-05" db="EMBL/GenBank/DDBJ databases">
        <authorList>
            <person name="Goeker M."/>
            <person name="Huntemann M."/>
            <person name="Clum A."/>
            <person name="Pillay M."/>
            <person name="Palaniappan K."/>
            <person name="Varghese N."/>
            <person name="Mikhailova N."/>
            <person name="Stamatis D."/>
            <person name="Reddy T."/>
            <person name="Daum C."/>
            <person name="Shapiro N."/>
            <person name="Ivanova N."/>
            <person name="Kyrpides N."/>
            <person name="Woyke T."/>
        </authorList>
    </citation>
    <scope>NUCLEOTIDE SEQUENCE [LARGE SCALE GENOMIC DNA]</scope>
    <source>
        <strain evidence="2 3">DSM 26524</strain>
    </source>
</reference>